<gene>
    <name evidence="3" type="ORF">A3860_20175</name>
</gene>
<keyword evidence="4" id="KW-1185">Reference proteome</keyword>
<accession>A0A1V9G116</accession>
<dbReference type="PANTHER" id="PTHR45632:SF3">
    <property type="entry name" value="KELCH-LIKE PROTEIN 32"/>
    <property type="match status" value="1"/>
</dbReference>
<evidence type="ECO:0000313" key="4">
    <source>
        <dbReference type="Proteomes" id="UP000192796"/>
    </source>
</evidence>
<reference evidence="3 4" key="1">
    <citation type="submission" date="2016-03" db="EMBL/GenBank/DDBJ databases">
        <title>Niastella vici sp. nov., isolated from farmland soil.</title>
        <authorList>
            <person name="Chen L."/>
            <person name="Wang D."/>
            <person name="Yang S."/>
            <person name="Wang G."/>
        </authorList>
    </citation>
    <scope>NUCLEOTIDE SEQUENCE [LARGE SCALE GENOMIC DNA]</scope>
    <source>
        <strain evidence="3 4">DJ57</strain>
    </source>
</reference>
<evidence type="ECO:0000256" key="2">
    <source>
        <dbReference type="ARBA" id="ARBA00022737"/>
    </source>
</evidence>
<sequence length="343" mass="37837">MKSAFTKPVLYVMICSISVAWKCNKNDNEPELTTGNWSVSTDFKGDPRSDAAVFVIGDNAYVLTGTNDRGPFKDMYMFDANNGNWTKKTPLTGNARTAAVAFSINGKGYVGTGYNGDVDLQDFWEYDPGTETWTQKDPLPGDARHDAVGFAISGKGYVCGGYSTRAYNDCWEFDPTAPAGSQWKEKAGFPHKTNAAAAFVLNNKGYIVTGTNNAEIQRELYQFDPSVSSGGQWTTKRPLYNYSNDSYDDHYTSIIRQNAVAFVLGNRAFLATGQNGGYVTSTWGYDAETDTWKEYTGFEAKPREGAAAFTVKDRAFVLTGKTGTLYLDNMFEFSPYIEKVDGD</sequence>
<evidence type="ECO:0000313" key="3">
    <source>
        <dbReference type="EMBL" id="OQP64293.1"/>
    </source>
</evidence>
<protein>
    <recommendedName>
        <fullName evidence="5">Galactose oxidase</fullName>
    </recommendedName>
</protein>
<dbReference type="OrthoDB" id="103335at2"/>
<dbReference type="SUPFAM" id="SSF50965">
    <property type="entry name" value="Galactose oxidase, central domain"/>
    <property type="match status" value="1"/>
</dbReference>
<keyword evidence="2" id="KW-0677">Repeat</keyword>
<dbReference type="SUPFAM" id="SSF117281">
    <property type="entry name" value="Kelch motif"/>
    <property type="match status" value="1"/>
</dbReference>
<comment type="caution">
    <text evidence="3">The sequence shown here is derived from an EMBL/GenBank/DDBJ whole genome shotgun (WGS) entry which is preliminary data.</text>
</comment>
<dbReference type="Gene3D" id="2.120.10.80">
    <property type="entry name" value="Kelch-type beta propeller"/>
    <property type="match status" value="2"/>
</dbReference>
<keyword evidence="1" id="KW-0880">Kelch repeat</keyword>
<dbReference type="InterPro" id="IPR015915">
    <property type="entry name" value="Kelch-typ_b-propeller"/>
</dbReference>
<proteinExistence type="predicted"/>
<dbReference type="Proteomes" id="UP000192796">
    <property type="component" value="Unassembled WGS sequence"/>
</dbReference>
<name>A0A1V9G116_9BACT</name>
<dbReference type="AlphaFoldDB" id="A0A1V9G116"/>
<dbReference type="EMBL" id="LVYD01000042">
    <property type="protein sequence ID" value="OQP64293.1"/>
    <property type="molecule type" value="Genomic_DNA"/>
</dbReference>
<evidence type="ECO:0008006" key="5">
    <source>
        <dbReference type="Google" id="ProtNLM"/>
    </source>
</evidence>
<dbReference type="PANTHER" id="PTHR45632">
    <property type="entry name" value="LD33804P"/>
    <property type="match status" value="1"/>
</dbReference>
<organism evidence="3 4">
    <name type="scientific">Niastella vici</name>
    <dbReference type="NCBI Taxonomy" id="1703345"/>
    <lineage>
        <taxon>Bacteria</taxon>
        <taxon>Pseudomonadati</taxon>
        <taxon>Bacteroidota</taxon>
        <taxon>Chitinophagia</taxon>
        <taxon>Chitinophagales</taxon>
        <taxon>Chitinophagaceae</taxon>
        <taxon>Niastella</taxon>
    </lineage>
</organism>
<dbReference type="InterPro" id="IPR011043">
    <property type="entry name" value="Gal_Oxase/kelch_b-propeller"/>
</dbReference>
<dbReference type="RefSeq" id="WP_158085212.1">
    <property type="nucleotide sequence ID" value="NZ_LVYD01000042.1"/>
</dbReference>
<evidence type="ECO:0000256" key="1">
    <source>
        <dbReference type="ARBA" id="ARBA00022441"/>
    </source>
</evidence>
<dbReference type="STRING" id="1703345.A3860_20175"/>